<protein>
    <submittedName>
        <fullName evidence="4">Serine/threonine-protein phosphatase</fullName>
    </submittedName>
</protein>
<dbReference type="Proteomes" id="UP000290253">
    <property type="component" value="Unassembled WGS sequence"/>
</dbReference>
<dbReference type="InterPro" id="IPR001932">
    <property type="entry name" value="PPM-type_phosphatase-like_dom"/>
</dbReference>
<dbReference type="SUPFAM" id="SSF81606">
    <property type="entry name" value="PP2C-like"/>
    <property type="match status" value="1"/>
</dbReference>
<comment type="caution">
    <text evidence="4">The sequence shown here is derived from an EMBL/GenBank/DDBJ whole genome shotgun (WGS) entry which is preliminary data.</text>
</comment>
<feature type="domain" description="PPM-type phosphatase" evidence="3">
    <location>
        <begin position="165"/>
        <end position="387"/>
    </location>
</feature>
<dbReference type="EMBL" id="SDMK01000004">
    <property type="protein sequence ID" value="RXS93914.1"/>
    <property type="molecule type" value="Genomic_DNA"/>
</dbReference>
<dbReference type="InterPro" id="IPR052016">
    <property type="entry name" value="Bact_Sigma-Reg"/>
</dbReference>
<dbReference type="SMART" id="SM00331">
    <property type="entry name" value="PP2C_SIG"/>
    <property type="match status" value="1"/>
</dbReference>
<accession>A0A4V1NUY9</accession>
<evidence type="ECO:0000259" key="3">
    <source>
        <dbReference type="SMART" id="SM00331"/>
    </source>
</evidence>
<evidence type="ECO:0000256" key="2">
    <source>
        <dbReference type="SAM" id="Phobius"/>
    </source>
</evidence>
<gene>
    <name evidence="4" type="ORF">ESZ00_16805</name>
</gene>
<feature type="transmembrane region" description="Helical" evidence="2">
    <location>
        <begin position="89"/>
        <end position="107"/>
    </location>
</feature>
<keyword evidence="1" id="KW-0378">Hydrolase</keyword>
<dbReference type="InterPro" id="IPR036457">
    <property type="entry name" value="PPM-type-like_dom_sf"/>
</dbReference>
<dbReference type="OrthoDB" id="9763484at2"/>
<organism evidence="4 5">
    <name type="scientific">Silvibacterium dinghuense</name>
    <dbReference type="NCBI Taxonomy" id="1560006"/>
    <lineage>
        <taxon>Bacteria</taxon>
        <taxon>Pseudomonadati</taxon>
        <taxon>Acidobacteriota</taxon>
        <taxon>Terriglobia</taxon>
        <taxon>Terriglobales</taxon>
        <taxon>Acidobacteriaceae</taxon>
        <taxon>Silvibacterium</taxon>
    </lineage>
</organism>
<keyword evidence="2" id="KW-1133">Transmembrane helix</keyword>
<evidence type="ECO:0000313" key="4">
    <source>
        <dbReference type="EMBL" id="RXS93914.1"/>
    </source>
</evidence>
<dbReference type="AlphaFoldDB" id="A0A4V1NUY9"/>
<keyword evidence="2" id="KW-0812">Transmembrane</keyword>
<name>A0A4V1NUY9_9BACT</name>
<proteinExistence type="predicted"/>
<dbReference type="PANTHER" id="PTHR43156">
    <property type="entry name" value="STAGE II SPORULATION PROTEIN E-RELATED"/>
    <property type="match status" value="1"/>
</dbReference>
<evidence type="ECO:0000313" key="5">
    <source>
        <dbReference type="Proteomes" id="UP000290253"/>
    </source>
</evidence>
<sequence length="388" mass="43014">MGYPPQRPMAPPPPQQSRADRFWKRVTEGMALSEMWKQFRRDATSSYRLYSKDVNATRGEGVSQSKHVASVLRQYFWAIVEKLTPARRVLLLVALVLIFLPGGEWQYETSHGEMKAFVLDFHFYGGLLMFALLVLEVGDRVVMKRDLQIAKEIQEWLLPAQPPAVPGAEIAFTTRPANTVAGDYYDVFARLREGAGEATYLIAVADVAGKSVPAAMLMATFQASLKTLSATYGPLTTLVERMNRYACSNSQNGRRFTTAFIAEYDPATRRLTYVNAGHNNPILRRRAGAIERLNAGGMPLGIMDGVPYASGEVMLEGGDLLVVFTDGLTEAEDLRQQEYGETRLEVMLHAGAMLPASTLLQTIMVDLDRFVGGAPQHDDVTCLLMKIL</sequence>
<evidence type="ECO:0000256" key="1">
    <source>
        <dbReference type="ARBA" id="ARBA00022801"/>
    </source>
</evidence>
<reference evidence="4 5" key="1">
    <citation type="journal article" date="2016" name="Int. J. Syst. Evol. Microbiol.">
        <title>Acidipila dinghuensis sp. nov., an acidobacterium isolated from forest soil.</title>
        <authorList>
            <person name="Jiang Y.W."/>
            <person name="Wang J."/>
            <person name="Chen M.H."/>
            <person name="Lv Y.Y."/>
            <person name="Qiu L.H."/>
        </authorList>
    </citation>
    <scope>NUCLEOTIDE SEQUENCE [LARGE SCALE GENOMIC DNA]</scope>
    <source>
        <strain evidence="4 5">DHOF10</strain>
    </source>
</reference>
<dbReference type="PANTHER" id="PTHR43156:SF2">
    <property type="entry name" value="STAGE II SPORULATION PROTEIN E"/>
    <property type="match status" value="1"/>
</dbReference>
<keyword evidence="5" id="KW-1185">Reference proteome</keyword>
<dbReference type="GO" id="GO:0016791">
    <property type="term" value="F:phosphatase activity"/>
    <property type="evidence" value="ECO:0007669"/>
    <property type="project" value="TreeGrafter"/>
</dbReference>
<dbReference type="Pfam" id="PF07228">
    <property type="entry name" value="SpoIIE"/>
    <property type="match status" value="1"/>
</dbReference>
<dbReference type="Gene3D" id="3.60.40.10">
    <property type="entry name" value="PPM-type phosphatase domain"/>
    <property type="match status" value="1"/>
</dbReference>
<keyword evidence="2" id="KW-0472">Membrane</keyword>
<feature type="transmembrane region" description="Helical" evidence="2">
    <location>
        <begin position="119"/>
        <end position="138"/>
    </location>
</feature>